<feature type="transmembrane region" description="Helical" evidence="1">
    <location>
        <begin position="203"/>
        <end position="226"/>
    </location>
</feature>
<keyword evidence="1" id="KW-0812">Transmembrane</keyword>
<keyword evidence="1" id="KW-1133">Transmembrane helix</keyword>
<evidence type="ECO:0000259" key="2">
    <source>
        <dbReference type="Pfam" id="PF20152"/>
    </source>
</evidence>
<feature type="transmembrane region" description="Helical" evidence="1">
    <location>
        <begin position="20"/>
        <end position="41"/>
    </location>
</feature>
<keyword evidence="4" id="KW-1185">Reference proteome</keyword>
<feature type="transmembrane region" description="Helical" evidence="1">
    <location>
        <begin position="53"/>
        <end position="74"/>
    </location>
</feature>
<protein>
    <recommendedName>
        <fullName evidence="2">DUF6534 domain-containing protein</fullName>
    </recommendedName>
</protein>
<evidence type="ECO:0000313" key="4">
    <source>
        <dbReference type="Proteomes" id="UP000250043"/>
    </source>
</evidence>
<dbReference type="EMBL" id="KV722370">
    <property type="protein sequence ID" value="OCH92386.1"/>
    <property type="molecule type" value="Genomic_DNA"/>
</dbReference>
<dbReference type="AlphaFoldDB" id="A0A8E2AWT3"/>
<sequence length="295" mass="32709">MYSTDSLPPANLDATLGAAFVGLSVTLFIYSLNVGQLVLYLRTSHQDTWCFKSLILFLWLLDSAHVTFITMGIWQYTITSRGDLFAILRFVWAFGAQVFAMLVGNLIVRYIFAYRIWKLGGRRTVAPLLIGISSTWSAVMTTIITIRTVSSASWGKSKIIEFLMFSGSAAEIFGDSVIAIVMTRLLKRFRTGLASSDSIVQTFIVYSVNTGALTVLCISLSLITAFALPHSFVSLALYLIVGKLYLNSLLGTLNARSRLIAHPEESIPLLTTDIEIQFSDERDTMNEDCRQVDSP</sequence>
<proteinExistence type="predicted"/>
<dbReference type="PANTHER" id="PTHR40465">
    <property type="entry name" value="CHROMOSOME 1, WHOLE GENOME SHOTGUN SEQUENCE"/>
    <property type="match status" value="1"/>
</dbReference>
<feature type="transmembrane region" description="Helical" evidence="1">
    <location>
        <begin position="124"/>
        <end position="147"/>
    </location>
</feature>
<accession>A0A8E2AWT3</accession>
<feature type="transmembrane region" description="Helical" evidence="1">
    <location>
        <begin position="86"/>
        <end position="112"/>
    </location>
</feature>
<dbReference type="InterPro" id="IPR045339">
    <property type="entry name" value="DUF6534"/>
</dbReference>
<keyword evidence="1" id="KW-0472">Membrane</keyword>
<dbReference type="Pfam" id="PF20152">
    <property type="entry name" value="DUF6534"/>
    <property type="match status" value="1"/>
</dbReference>
<evidence type="ECO:0000256" key="1">
    <source>
        <dbReference type="SAM" id="Phobius"/>
    </source>
</evidence>
<feature type="domain" description="DUF6534" evidence="2">
    <location>
        <begin position="173"/>
        <end position="257"/>
    </location>
</feature>
<dbReference type="OrthoDB" id="2745105at2759"/>
<feature type="transmembrane region" description="Helical" evidence="1">
    <location>
        <begin position="232"/>
        <end position="250"/>
    </location>
</feature>
<dbReference type="PANTHER" id="PTHR40465:SF1">
    <property type="entry name" value="DUF6534 DOMAIN-CONTAINING PROTEIN"/>
    <property type="match status" value="1"/>
</dbReference>
<organism evidence="3 4">
    <name type="scientific">Obba rivulosa</name>
    <dbReference type="NCBI Taxonomy" id="1052685"/>
    <lineage>
        <taxon>Eukaryota</taxon>
        <taxon>Fungi</taxon>
        <taxon>Dikarya</taxon>
        <taxon>Basidiomycota</taxon>
        <taxon>Agaricomycotina</taxon>
        <taxon>Agaricomycetes</taxon>
        <taxon>Polyporales</taxon>
        <taxon>Gelatoporiaceae</taxon>
        <taxon>Obba</taxon>
    </lineage>
</organism>
<reference evidence="3 4" key="1">
    <citation type="submission" date="2016-07" db="EMBL/GenBank/DDBJ databases">
        <title>Draft genome of the white-rot fungus Obba rivulosa 3A-2.</title>
        <authorList>
            <consortium name="DOE Joint Genome Institute"/>
            <person name="Miettinen O."/>
            <person name="Riley R."/>
            <person name="Acob R."/>
            <person name="Barry K."/>
            <person name="Cullen D."/>
            <person name="De Vries R."/>
            <person name="Hainaut M."/>
            <person name="Hatakka A."/>
            <person name="Henrissat B."/>
            <person name="Hilden K."/>
            <person name="Kuo R."/>
            <person name="Labutti K."/>
            <person name="Lipzen A."/>
            <person name="Makela M.R."/>
            <person name="Sandor L."/>
            <person name="Spatafora J.W."/>
            <person name="Grigoriev I.V."/>
            <person name="Hibbett D.S."/>
        </authorList>
    </citation>
    <scope>NUCLEOTIDE SEQUENCE [LARGE SCALE GENOMIC DNA]</scope>
    <source>
        <strain evidence="3 4">3A-2</strain>
    </source>
</reference>
<gene>
    <name evidence="3" type="ORF">OBBRIDRAFT_456773</name>
</gene>
<feature type="transmembrane region" description="Helical" evidence="1">
    <location>
        <begin position="159"/>
        <end position="182"/>
    </location>
</feature>
<name>A0A8E2AWT3_9APHY</name>
<dbReference type="Proteomes" id="UP000250043">
    <property type="component" value="Unassembled WGS sequence"/>
</dbReference>
<evidence type="ECO:0000313" key="3">
    <source>
        <dbReference type="EMBL" id="OCH92386.1"/>
    </source>
</evidence>